<dbReference type="EMBL" id="WPNZ01000018">
    <property type="protein sequence ID" value="MVO88592.1"/>
    <property type="molecule type" value="Genomic_DNA"/>
</dbReference>
<feature type="compositionally biased region" description="Low complexity" evidence="2">
    <location>
        <begin position="117"/>
        <end position="173"/>
    </location>
</feature>
<feature type="compositionally biased region" description="Basic and acidic residues" evidence="2">
    <location>
        <begin position="250"/>
        <end position="259"/>
    </location>
</feature>
<feature type="compositionally biased region" description="Polar residues" evidence="2">
    <location>
        <begin position="261"/>
        <end position="270"/>
    </location>
</feature>
<organism evidence="3 4">
    <name type="scientific">Streptomyces typhae</name>
    <dbReference type="NCBI Taxonomy" id="2681492"/>
    <lineage>
        <taxon>Bacteria</taxon>
        <taxon>Bacillati</taxon>
        <taxon>Actinomycetota</taxon>
        <taxon>Actinomycetes</taxon>
        <taxon>Kitasatosporales</taxon>
        <taxon>Streptomycetaceae</taxon>
        <taxon>Streptomyces</taxon>
    </lineage>
</organism>
<dbReference type="InterPro" id="IPR036388">
    <property type="entry name" value="WH-like_DNA-bd_sf"/>
</dbReference>
<feature type="coiled-coil region" evidence="1">
    <location>
        <begin position="23"/>
        <end position="50"/>
    </location>
</feature>
<evidence type="ECO:0000313" key="4">
    <source>
        <dbReference type="Proteomes" id="UP000483802"/>
    </source>
</evidence>
<keyword evidence="4" id="KW-1185">Reference proteome</keyword>
<keyword evidence="1" id="KW-0175">Coiled coil</keyword>
<dbReference type="Gene3D" id="1.10.10.10">
    <property type="entry name" value="Winged helix-like DNA-binding domain superfamily/Winged helix DNA-binding domain"/>
    <property type="match status" value="1"/>
</dbReference>
<dbReference type="RefSeq" id="WP_157168011.1">
    <property type="nucleotide sequence ID" value="NZ_WPNZ01000018.1"/>
</dbReference>
<sequence length="270" mass="27810">MTDSTTTATALASQYAAQVTSDLERNVKEQERIRAEIDTLQEQLTALLHDHTVLTNIGQALDTPSAPAESGQATKDAVVPAPRSKGSASSGKAKQQSAAKKTGSTRRPAAKKQAGRTAPAKTATTKSAPAKSASTKATTAKATATKATAAKSAPAKSAPAKATAAKPTAAKPAETTLVDLVRGHLAAQSEPRSAAEVATDLGKAHPERGIKTTVVRTTLENLVAKNRAQRSKQGTSVFYTAPDDAPAAQDKTDKADKPKAQAQTKAEPSQ</sequence>
<reference evidence="3 4" key="1">
    <citation type="submission" date="2019-11" db="EMBL/GenBank/DDBJ databases">
        <title>Streptomyces typhae sp. nov., a novel endophytic actinomycete isolated from the root of cattail pollen (Typha angustifolia L.).</title>
        <authorList>
            <person name="Peng C."/>
        </authorList>
    </citation>
    <scope>NUCLEOTIDE SEQUENCE [LARGE SCALE GENOMIC DNA]</scope>
    <source>
        <strain evidence="4">p1417</strain>
    </source>
</reference>
<proteinExistence type="predicted"/>
<feature type="region of interest" description="Disordered" evidence="2">
    <location>
        <begin position="225"/>
        <end position="270"/>
    </location>
</feature>
<name>A0A6L6X468_9ACTN</name>
<evidence type="ECO:0000256" key="1">
    <source>
        <dbReference type="SAM" id="Coils"/>
    </source>
</evidence>
<gene>
    <name evidence="3" type="ORF">GPA10_28485</name>
</gene>
<feature type="compositionally biased region" description="Low complexity" evidence="2">
    <location>
        <begin position="84"/>
        <end position="101"/>
    </location>
</feature>
<evidence type="ECO:0000313" key="3">
    <source>
        <dbReference type="EMBL" id="MVO88592.1"/>
    </source>
</evidence>
<feature type="region of interest" description="Disordered" evidence="2">
    <location>
        <begin position="61"/>
        <end position="173"/>
    </location>
</feature>
<protein>
    <recommendedName>
        <fullName evidence="5">Regulatory protein</fullName>
    </recommendedName>
</protein>
<dbReference type="Proteomes" id="UP000483802">
    <property type="component" value="Unassembled WGS sequence"/>
</dbReference>
<evidence type="ECO:0000256" key="2">
    <source>
        <dbReference type="SAM" id="MobiDB-lite"/>
    </source>
</evidence>
<dbReference type="AlphaFoldDB" id="A0A6L6X468"/>
<comment type="caution">
    <text evidence="3">The sequence shown here is derived from an EMBL/GenBank/DDBJ whole genome shotgun (WGS) entry which is preliminary data.</text>
</comment>
<accession>A0A6L6X468</accession>
<evidence type="ECO:0008006" key="5">
    <source>
        <dbReference type="Google" id="ProtNLM"/>
    </source>
</evidence>